<dbReference type="AlphaFoldDB" id="A0A512IIL1"/>
<evidence type="ECO:0000313" key="2">
    <source>
        <dbReference type="Proteomes" id="UP000321103"/>
    </source>
</evidence>
<sequence length="151" mass="16705">MSWLGGTVSRSDSDVLAELPDHLTWEGLHLEVQRRHGKPIHIKPAPAGLGQDVTGLWLEKAERSWIFHAAGESELLRRHVILHEYGHILLMHGGCELTLGNAFSHIGGSRRIKTLLGRSSTWTAQEIAAENAATRLAARLIQQVDPLLEAF</sequence>
<evidence type="ECO:0008006" key="3">
    <source>
        <dbReference type="Google" id="ProtNLM"/>
    </source>
</evidence>
<proteinExistence type="predicted"/>
<reference evidence="1 2" key="1">
    <citation type="submission" date="2019-07" db="EMBL/GenBank/DDBJ databases">
        <title>Whole genome shotgun sequence of Kocuria turfanensis NBRC 107627.</title>
        <authorList>
            <person name="Hosoyama A."/>
            <person name="Uohara A."/>
            <person name="Ohji S."/>
            <person name="Ichikawa N."/>
        </authorList>
    </citation>
    <scope>NUCLEOTIDE SEQUENCE [LARGE SCALE GENOMIC DNA]</scope>
    <source>
        <strain evidence="1 2">NBRC 107627</strain>
    </source>
</reference>
<organism evidence="1 2">
    <name type="scientific">Kocuria turfanensis</name>
    <dbReference type="NCBI Taxonomy" id="388357"/>
    <lineage>
        <taxon>Bacteria</taxon>
        <taxon>Bacillati</taxon>
        <taxon>Actinomycetota</taxon>
        <taxon>Actinomycetes</taxon>
        <taxon>Micrococcales</taxon>
        <taxon>Micrococcaceae</taxon>
        <taxon>Kocuria</taxon>
    </lineage>
</organism>
<accession>A0A512IIL1</accession>
<dbReference type="Proteomes" id="UP000321103">
    <property type="component" value="Unassembled WGS sequence"/>
</dbReference>
<comment type="caution">
    <text evidence="1">The sequence shown here is derived from an EMBL/GenBank/DDBJ whole genome shotgun (WGS) entry which is preliminary data.</text>
</comment>
<gene>
    <name evidence="1" type="ORF">KTU01_36050</name>
</gene>
<protein>
    <recommendedName>
        <fullName evidence="3">IrrE N-terminal-like domain-containing protein</fullName>
    </recommendedName>
</protein>
<name>A0A512IIL1_9MICC</name>
<keyword evidence="2" id="KW-1185">Reference proteome</keyword>
<dbReference type="EMBL" id="BJZS01000133">
    <property type="protein sequence ID" value="GEO97482.1"/>
    <property type="molecule type" value="Genomic_DNA"/>
</dbReference>
<dbReference type="STRING" id="388357.GCA_001580365_03504"/>
<evidence type="ECO:0000313" key="1">
    <source>
        <dbReference type="EMBL" id="GEO97482.1"/>
    </source>
</evidence>